<comment type="cofactor">
    <cofactor evidence="3">
        <name>Mg(2+)</name>
        <dbReference type="ChEBI" id="CHEBI:18420"/>
    </cofactor>
</comment>
<comment type="function">
    <text evidence="4">Catalyzes two steps in the biosynthesis of coenzyme A. In the first step cysteine is conjugated to 4'-phosphopantothenate to form 4-phosphopantothenoylcysteine, in the latter compound is decarboxylated to form 4'-phosphopantotheine.</text>
</comment>
<dbReference type="InterPro" id="IPR036551">
    <property type="entry name" value="Flavin_trans-like"/>
</dbReference>
<evidence type="ECO:0000256" key="2">
    <source>
        <dbReference type="ARBA" id="ARBA00023239"/>
    </source>
</evidence>
<feature type="region of interest" description="Phosphopantothenoylcysteine decarboxylase" evidence="3">
    <location>
        <begin position="1"/>
        <end position="187"/>
    </location>
</feature>
<dbReference type="PROSITE" id="PS51257">
    <property type="entry name" value="PROKAR_LIPOPROTEIN"/>
    <property type="match status" value="1"/>
</dbReference>
<comment type="cofactor">
    <cofactor evidence="3">
        <name>FMN</name>
        <dbReference type="ChEBI" id="CHEBI:58210"/>
    </cofactor>
    <text evidence="3">Binds 1 FMN per subunit.</text>
</comment>
<dbReference type="AlphaFoldDB" id="A0A388TEH2"/>
<dbReference type="EMBL" id="BGZO01000002">
    <property type="protein sequence ID" value="GBR75432.1"/>
    <property type="molecule type" value="Genomic_DNA"/>
</dbReference>
<dbReference type="GO" id="GO:0071513">
    <property type="term" value="C:phosphopantothenoylcysteine decarboxylase complex"/>
    <property type="evidence" value="ECO:0007669"/>
    <property type="project" value="TreeGrafter"/>
</dbReference>
<proteinExistence type="inferred from homology"/>
<dbReference type="NCBIfam" id="TIGR00521">
    <property type="entry name" value="coaBC_dfp"/>
    <property type="match status" value="1"/>
</dbReference>
<keyword evidence="8" id="KW-1185">Reference proteome</keyword>
<organism evidence="7 8">
    <name type="scientific">Candidatus Termititenax persephonae</name>
    <dbReference type="NCBI Taxonomy" id="2218525"/>
    <lineage>
        <taxon>Bacteria</taxon>
        <taxon>Bacillati</taxon>
        <taxon>Candidatus Margulisiibacteriota</taxon>
        <taxon>Candidatus Termititenacia</taxon>
        <taxon>Candidatus Termititenacales</taxon>
        <taxon>Candidatus Termititenacaceae</taxon>
        <taxon>Candidatus Termititenax</taxon>
    </lineage>
</organism>
<comment type="caution">
    <text evidence="7">The sequence shown here is derived from an EMBL/GenBank/DDBJ whole genome shotgun (WGS) entry which is preliminary data.</text>
</comment>
<comment type="pathway">
    <text evidence="3 4">Cofactor biosynthesis; coenzyme A biosynthesis; CoA from (R)-pantothenate: step 3/5.</text>
</comment>
<dbReference type="GO" id="GO:0004632">
    <property type="term" value="F:phosphopantothenate--cysteine ligase activity"/>
    <property type="evidence" value="ECO:0007669"/>
    <property type="project" value="UniProtKB-UniRule"/>
</dbReference>
<evidence type="ECO:0000256" key="3">
    <source>
        <dbReference type="HAMAP-Rule" id="MF_02225"/>
    </source>
</evidence>
<keyword evidence="3 4" id="KW-0288">FMN</keyword>
<comment type="caution">
    <text evidence="3">Lacks conserved residue(s) required for the propagation of feature annotation.</text>
</comment>
<dbReference type="InterPro" id="IPR005252">
    <property type="entry name" value="CoaBC"/>
</dbReference>
<evidence type="ECO:0000313" key="7">
    <source>
        <dbReference type="EMBL" id="GBR75432.1"/>
    </source>
</evidence>
<feature type="binding site" evidence="3">
    <location>
        <position position="307"/>
    </location>
    <ligand>
        <name>CTP</name>
        <dbReference type="ChEBI" id="CHEBI:37563"/>
    </ligand>
</feature>
<feature type="domain" description="DNA/pantothenate metabolism flavoprotein C-terminal" evidence="6">
    <location>
        <begin position="183"/>
        <end position="375"/>
    </location>
</feature>
<reference evidence="7 8" key="1">
    <citation type="journal article" date="2019" name="ISME J.">
        <title>Genome analyses of uncultured TG2/ZB3 bacteria in 'Margulisbacteria' specifically attached to ectosymbiotic spirochetes of protists in the termite gut.</title>
        <authorList>
            <person name="Utami Y.D."/>
            <person name="Kuwahara H."/>
            <person name="Igai K."/>
            <person name="Murakami T."/>
            <person name="Sugaya K."/>
            <person name="Morikawa T."/>
            <person name="Nagura Y."/>
            <person name="Yuki M."/>
            <person name="Deevong P."/>
            <person name="Inoue T."/>
            <person name="Kihara K."/>
            <person name="Lo N."/>
            <person name="Yamada A."/>
            <person name="Ohkuma M."/>
            <person name="Hongoh Y."/>
        </authorList>
    </citation>
    <scope>NUCLEOTIDE SEQUENCE [LARGE SCALE GENOMIC DNA]</scope>
    <source>
        <strain evidence="7">NkOx7-02</strain>
    </source>
</reference>
<keyword evidence="3 4" id="KW-0285">Flavoprotein</keyword>
<dbReference type="UniPathway" id="UPA00241">
    <property type="reaction ID" value="UER00353"/>
</dbReference>
<dbReference type="PANTHER" id="PTHR14359">
    <property type="entry name" value="HOMO-OLIGOMERIC FLAVIN CONTAINING CYS DECARBOXYLASE FAMILY"/>
    <property type="match status" value="1"/>
</dbReference>
<keyword evidence="1 3" id="KW-0210">Decarboxylase</keyword>
<dbReference type="EC" id="6.3.2.5" evidence="3"/>
<comment type="similarity">
    <text evidence="3 4">In the C-terminal section; belongs to the PPC synthetase family.</text>
</comment>
<dbReference type="Proteomes" id="UP000275925">
    <property type="component" value="Unassembled WGS sequence"/>
</dbReference>
<feature type="domain" description="Flavoprotein" evidence="5">
    <location>
        <begin position="4"/>
        <end position="175"/>
    </location>
</feature>
<comment type="similarity">
    <text evidence="3 4">In the N-terminal section; belongs to the HFCD (homo-oligomeric flavin containing Cys decarboxylase) superfamily.</text>
</comment>
<dbReference type="PANTHER" id="PTHR14359:SF6">
    <property type="entry name" value="PHOSPHOPANTOTHENOYLCYSTEINE DECARBOXYLASE"/>
    <property type="match status" value="1"/>
</dbReference>
<dbReference type="GO" id="GO:0015941">
    <property type="term" value="P:pantothenate catabolic process"/>
    <property type="evidence" value="ECO:0007669"/>
    <property type="project" value="InterPro"/>
</dbReference>
<dbReference type="HAMAP" id="MF_02225">
    <property type="entry name" value="CoaBC"/>
    <property type="match status" value="1"/>
</dbReference>
<dbReference type="GO" id="GO:0004633">
    <property type="term" value="F:phosphopantothenoylcysteine decarboxylase activity"/>
    <property type="evidence" value="ECO:0007669"/>
    <property type="project" value="UniProtKB-UniRule"/>
</dbReference>
<evidence type="ECO:0000259" key="5">
    <source>
        <dbReference type="Pfam" id="PF02441"/>
    </source>
</evidence>
<feature type="active site" description="Proton donor" evidence="3">
    <location>
        <position position="155"/>
    </location>
</feature>
<dbReference type="Gene3D" id="3.40.50.10300">
    <property type="entry name" value="CoaB-like"/>
    <property type="match status" value="1"/>
</dbReference>
<feature type="binding site" evidence="3">
    <location>
        <position position="263"/>
    </location>
    <ligand>
        <name>CTP</name>
        <dbReference type="ChEBI" id="CHEBI:37563"/>
    </ligand>
</feature>
<dbReference type="InterPro" id="IPR035929">
    <property type="entry name" value="CoaB-like_sf"/>
</dbReference>
<feature type="binding site" evidence="3">
    <location>
        <position position="273"/>
    </location>
    <ligand>
        <name>CTP</name>
        <dbReference type="ChEBI" id="CHEBI:37563"/>
    </ligand>
</feature>
<gene>
    <name evidence="3 7" type="primary">coaBC</name>
    <name evidence="7" type="ORF">NO2_0108</name>
</gene>
<evidence type="ECO:0000256" key="1">
    <source>
        <dbReference type="ARBA" id="ARBA00022793"/>
    </source>
</evidence>
<comment type="pathway">
    <text evidence="3 4">Cofactor biosynthesis; coenzyme A biosynthesis; CoA from (R)-pantothenate: step 2/5.</text>
</comment>
<feature type="binding site" evidence="3">
    <location>
        <position position="321"/>
    </location>
    <ligand>
        <name>CTP</name>
        <dbReference type="ChEBI" id="CHEBI:37563"/>
    </ligand>
</feature>
<dbReference type="InterPro" id="IPR003382">
    <property type="entry name" value="Flavoprotein"/>
</dbReference>
<keyword evidence="3" id="KW-0511">Multifunctional enzyme</keyword>
<dbReference type="Gene3D" id="3.40.50.1950">
    <property type="entry name" value="Flavin prenyltransferase-like"/>
    <property type="match status" value="1"/>
</dbReference>
<evidence type="ECO:0000259" key="6">
    <source>
        <dbReference type="Pfam" id="PF04127"/>
    </source>
</evidence>
<dbReference type="Pfam" id="PF02441">
    <property type="entry name" value="Flavoprotein"/>
    <property type="match status" value="1"/>
</dbReference>
<keyword evidence="3" id="KW-0460">Magnesium</keyword>
<sequence length="379" mass="40378">MRGKKIIVGVTGGIACYKAVGLVSFLKKSGHDVQVVMTENAARFVAPLTFRAVSRRPVCSEAFAPGDAPVPHIALVEDAALFVLAPATANTIAKLANGLADNILTTSFLAAQCPKLLVPAMNANMYANKLTQINLQKLRDSGCVLIEPETGYLACGTQGTGRYPDNQVIVRKIDELLGLTEKLRGKKILITGGGTREPLDSVRVLANNSSGKMGLALAEAAEQAGADVVYIDASAYDVQGLQEKIAEHFAAVDVLIMAAAVADYRAARVSPVKIKSGQERLTIELTKTADLLKYFAGQRKGQYLVGFALESTALRENAEKKLKEKGLDLIVANAVSALGSNESTAILLDKHGKIETLELLPKIKVAEKIMERIAADMHG</sequence>
<dbReference type="GO" id="GO:0046872">
    <property type="term" value="F:metal ion binding"/>
    <property type="evidence" value="ECO:0007669"/>
    <property type="project" value="UniProtKB-KW"/>
</dbReference>
<comment type="function">
    <text evidence="3">Catalyzes two sequential steps in the biosynthesis of coenzyme A. In the first step cysteine is conjugated to 4'-phosphopantothenate to form 4-phosphopantothenoylcysteine. In the second step the latter compound is decarboxylated to form 4'-phosphopantotheine.</text>
</comment>
<comment type="catalytic activity">
    <reaction evidence="3 4">
        <text>N-[(R)-4-phosphopantothenoyl]-L-cysteine + H(+) = (R)-4'-phosphopantetheine + CO2</text>
        <dbReference type="Rhea" id="RHEA:16793"/>
        <dbReference type="ChEBI" id="CHEBI:15378"/>
        <dbReference type="ChEBI" id="CHEBI:16526"/>
        <dbReference type="ChEBI" id="CHEBI:59458"/>
        <dbReference type="ChEBI" id="CHEBI:61723"/>
        <dbReference type="EC" id="4.1.1.36"/>
    </reaction>
</comment>
<dbReference type="Pfam" id="PF04127">
    <property type="entry name" value="DFP"/>
    <property type="match status" value="1"/>
</dbReference>
<comment type="catalytic activity">
    <reaction evidence="3 4">
        <text>(R)-4'-phosphopantothenate + L-cysteine + CTP = N-[(R)-4-phosphopantothenoyl]-L-cysteine + CMP + diphosphate + H(+)</text>
        <dbReference type="Rhea" id="RHEA:19397"/>
        <dbReference type="ChEBI" id="CHEBI:10986"/>
        <dbReference type="ChEBI" id="CHEBI:15378"/>
        <dbReference type="ChEBI" id="CHEBI:33019"/>
        <dbReference type="ChEBI" id="CHEBI:35235"/>
        <dbReference type="ChEBI" id="CHEBI:37563"/>
        <dbReference type="ChEBI" id="CHEBI:59458"/>
        <dbReference type="ChEBI" id="CHEBI:60377"/>
        <dbReference type="EC" id="6.3.2.5"/>
    </reaction>
</comment>
<accession>A0A388TEH2</accession>
<dbReference type="GO" id="GO:0010181">
    <property type="term" value="F:FMN binding"/>
    <property type="evidence" value="ECO:0007669"/>
    <property type="project" value="UniProtKB-UniRule"/>
</dbReference>
<dbReference type="InterPro" id="IPR007085">
    <property type="entry name" value="DNA/pantothenate-metab_flavo_C"/>
</dbReference>
<evidence type="ECO:0000256" key="4">
    <source>
        <dbReference type="RuleBase" id="RU364078"/>
    </source>
</evidence>
<name>A0A388TEH2_9BACT</name>
<dbReference type="SUPFAM" id="SSF52507">
    <property type="entry name" value="Homo-oligomeric flavin-containing Cys decarboxylases, HFCD"/>
    <property type="match status" value="1"/>
</dbReference>
<keyword evidence="3" id="KW-0479">Metal-binding</keyword>
<dbReference type="GO" id="GO:0015937">
    <property type="term" value="P:coenzyme A biosynthetic process"/>
    <property type="evidence" value="ECO:0007669"/>
    <property type="project" value="UniProtKB-UniRule"/>
</dbReference>
<dbReference type="SUPFAM" id="SSF102645">
    <property type="entry name" value="CoaB-like"/>
    <property type="match status" value="1"/>
</dbReference>
<keyword evidence="3 4" id="KW-0436">Ligase</keyword>
<evidence type="ECO:0000313" key="8">
    <source>
        <dbReference type="Proteomes" id="UP000275925"/>
    </source>
</evidence>
<dbReference type="EC" id="4.1.1.36" evidence="3"/>
<keyword evidence="2 3" id="KW-0456">Lyase</keyword>
<protein>
    <recommendedName>
        <fullName evidence="3">Coenzyme A biosynthesis bifunctional protein CoaBC</fullName>
    </recommendedName>
    <alternativeName>
        <fullName evidence="3">DNA/pantothenate metabolism flavoprotein</fullName>
    </alternativeName>
    <alternativeName>
        <fullName evidence="3">Phosphopantothenoylcysteine synthetase/decarboxylase</fullName>
        <shortName evidence="3">PPCS-PPCDC</shortName>
    </alternativeName>
    <domain>
        <recommendedName>
            <fullName evidence="3">Phosphopantothenoylcysteine decarboxylase</fullName>
            <shortName evidence="3">PPC decarboxylase</shortName>
            <shortName evidence="3">PPC-DC</shortName>
            <ecNumber evidence="3">4.1.1.36</ecNumber>
        </recommendedName>
        <alternativeName>
            <fullName evidence="3">CoaC</fullName>
        </alternativeName>
    </domain>
    <domain>
        <recommendedName>
            <fullName evidence="3">Phosphopantothenate--cysteine ligase</fullName>
            <ecNumber evidence="3">6.3.2.5</ecNumber>
        </recommendedName>
        <alternativeName>
            <fullName evidence="3">CoaB</fullName>
        </alternativeName>
        <alternativeName>
            <fullName evidence="3">Phosphopantothenoylcysteine synthetase</fullName>
            <shortName evidence="3">PPC synthetase</shortName>
            <shortName evidence="3">PPC-S</shortName>
        </alternativeName>
    </domain>
</protein>
<feature type="region of interest" description="Phosphopantothenate--cysteine ligase" evidence="3">
    <location>
        <begin position="188"/>
        <end position="379"/>
    </location>
</feature>
<feature type="binding site" evidence="3">
    <location>
        <position position="325"/>
    </location>
    <ligand>
        <name>CTP</name>
        <dbReference type="ChEBI" id="CHEBI:37563"/>
    </ligand>
</feature>